<dbReference type="Proteomes" id="UP000236755">
    <property type="component" value="Unassembled WGS sequence"/>
</dbReference>
<dbReference type="Gene3D" id="3.40.630.30">
    <property type="match status" value="1"/>
</dbReference>
<dbReference type="RefSeq" id="WP_092633816.1">
    <property type="nucleotide sequence ID" value="NZ_FNQT01000002.1"/>
</dbReference>
<dbReference type="InterPro" id="IPR016181">
    <property type="entry name" value="Acyl_CoA_acyltransferase"/>
</dbReference>
<dbReference type="GO" id="GO:0016747">
    <property type="term" value="F:acyltransferase activity, transferring groups other than amino-acyl groups"/>
    <property type="evidence" value="ECO:0007669"/>
    <property type="project" value="InterPro"/>
</dbReference>
<dbReference type="PANTHER" id="PTHR43877">
    <property type="entry name" value="AMINOALKYLPHOSPHONATE N-ACETYLTRANSFERASE-RELATED-RELATED"/>
    <property type="match status" value="1"/>
</dbReference>
<evidence type="ECO:0000313" key="5">
    <source>
        <dbReference type="Proteomes" id="UP000236755"/>
    </source>
</evidence>
<gene>
    <name evidence="4" type="ORF">SAMN04488065_1656</name>
</gene>
<dbReference type="InterPro" id="IPR000182">
    <property type="entry name" value="GNAT_dom"/>
</dbReference>
<dbReference type="AlphaFoldDB" id="A0A1H3Y6H6"/>
<dbReference type="STRING" id="555874.SAMN04488065_1656"/>
<organism evidence="4 5">
    <name type="scientific">Haloplanus vescus</name>
    <dbReference type="NCBI Taxonomy" id="555874"/>
    <lineage>
        <taxon>Archaea</taxon>
        <taxon>Methanobacteriati</taxon>
        <taxon>Methanobacteriota</taxon>
        <taxon>Stenosarchaea group</taxon>
        <taxon>Halobacteria</taxon>
        <taxon>Halobacteriales</taxon>
        <taxon>Haloferacaceae</taxon>
        <taxon>Haloplanus</taxon>
    </lineage>
</organism>
<dbReference type="CDD" id="cd04301">
    <property type="entry name" value="NAT_SF"/>
    <property type="match status" value="1"/>
</dbReference>
<evidence type="ECO:0000256" key="1">
    <source>
        <dbReference type="ARBA" id="ARBA00022679"/>
    </source>
</evidence>
<dbReference type="InterPro" id="IPR050832">
    <property type="entry name" value="Bact_Acetyltransf"/>
</dbReference>
<dbReference type="PROSITE" id="PS51186">
    <property type="entry name" value="GNAT"/>
    <property type="match status" value="1"/>
</dbReference>
<proteinExistence type="predicted"/>
<accession>A0A1H3Y6H6</accession>
<protein>
    <submittedName>
        <fullName evidence="4">Ribosomal-protein-alanine N-acetyltransferase</fullName>
    </submittedName>
</protein>
<name>A0A1H3Y6H6_9EURY</name>
<sequence>MIRPATPADADRLTHLQSLLPEPSPALLESALGETGAPTPATALVSVADGAVVGYALAVPGDETVYVAELVVAPAHRREGRARALLEACAEGGDSLTVTVAADNEAAQSLYRACGFERVERLPEFFENGAAIQYRRD</sequence>
<reference evidence="4 5" key="1">
    <citation type="submission" date="2016-10" db="EMBL/GenBank/DDBJ databases">
        <authorList>
            <person name="de Groot N.N."/>
        </authorList>
    </citation>
    <scope>NUCLEOTIDE SEQUENCE [LARGE SCALE GENOMIC DNA]</scope>
    <source>
        <strain evidence="4 5">CGMCC 1.8712</strain>
    </source>
</reference>
<evidence type="ECO:0000313" key="4">
    <source>
        <dbReference type="EMBL" id="SEA06484.1"/>
    </source>
</evidence>
<keyword evidence="5" id="KW-1185">Reference proteome</keyword>
<dbReference type="EMBL" id="FNQT01000002">
    <property type="protein sequence ID" value="SEA06484.1"/>
    <property type="molecule type" value="Genomic_DNA"/>
</dbReference>
<evidence type="ECO:0000259" key="3">
    <source>
        <dbReference type="PROSITE" id="PS51186"/>
    </source>
</evidence>
<keyword evidence="1 4" id="KW-0808">Transferase</keyword>
<dbReference type="Pfam" id="PF00583">
    <property type="entry name" value="Acetyltransf_1"/>
    <property type="match status" value="1"/>
</dbReference>
<dbReference type="OrthoDB" id="87545at2157"/>
<dbReference type="SUPFAM" id="SSF55729">
    <property type="entry name" value="Acyl-CoA N-acyltransferases (Nat)"/>
    <property type="match status" value="1"/>
</dbReference>
<feature type="domain" description="N-acetyltransferase" evidence="3">
    <location>
        <begin position="1"/>
        <end position="137"/>
    </location>
</feature>
<evidence type="ECO:0000256" key="2">
    <source>
        <dbReference type="ARBA" id="ARBA00023315"/>
    </source>
</evidence>
<keyword evidence="2" id="KW-0012">Acyltransferase</keyword>